<dbReference type="PANTHER" id="PTHR11909">
    <property type="entry name" value="CASEIN KINASE-RELATED"/>
    <property type="match status" value="1"/>
</dbReference>
<dbReference type="Proteomes" id="UP000054018">
    <property type="component" value="Unassembled WGS sequence"/>
</dbReference>
<accession>A0A0C9Z2C2</accession>
<dbReference type="InterPro" id="IPR050235">
    <property type="entry name" value="CK1_Ser-Thr_kinase"/>
</dbReference>
<keyword evidence="3" id="KW-1185">Reference proteome</keyword>
<dbReference type="HOGENOM" id="CLU_019279_2_0_1"/>
<evidence type="ECO:0000259" key="1">
    <source>
        <dbReference type="PROSITE" id="PS50011"/>
    </source>
</evidence>
<dbReference type="AlphaFoldDB" id="A0A0C9Z2C2"/>
<dbReference type="PROSITE" id="PS50011">
    <property type="entry name" value="PROTEIN_KINASE_DOM"/>
    <property type="match status" value="1"/>
</dbReference>
<dbReference type="EMBL" id="KN833729">
    <property type="protein sequence ID" value="KIK23196.1"/>
    <property type="molecule type" value="Genomic_DNA"/>
</dbReference>
<dbReference type="GO" id="GO:0004672">
    <property type="term" value="F:protein kinase activity"/>
    <property type="evidence" value="ECO:0007669"/>
    <property type="project" value="InterPro"/>
</dbReference>
<proteinExistence type="predicted"/>
<dbReference type="GO" id="GO:0005524">
    <property type="term" value="F:ATP binding"/>
    <property type="evidence" value="ECO:0007669"/>
    <property type="project" value="InterPro"/>
</dbReference>
<name>A0A0C9Z2C2_9AGAM</name>
<gene>
    <name evidence="2" type="ORF">PISMIDRAFT_101026</name>
</gene>
<reference evidence="3" key="2">
    <citation type="submission" date="2015-01" db="EMBL/GenBank/DDBJ databases">
        <title>Evolutionary Origins and Diversification of the Mycorrhizal Mutualists.</title>
        <authorList>
            <consortium name="DOE Joint Genome Institute"/>
            <consortium name="Mycorrhizal Genomics Consortium"/>
            <person name="Kohler A."/>
            <person name="Kuo A."/>
            <person name="Nagy L.G."/>
            <person name="Floudas D."/>
            <person name="Copeland A."/>
            <person name="Barry K.W."/>
            <person name="Cichocki N."/>
            <person name="Veneault-Fourrey C."/>
            <person name="LaButti K."/>
            <person name="Lindquist E.A."/>
            <person name="Lipzen A."/>
            <person name="Lundell T."/>
            <person name="Morin E."/>
            <person name="Murat C."/>
            <person name="Riley R."/>
            <person name="Ohm R."/>
            <person name="Sun H."/>
            <person name="Tunlid A."/>
            <person name="Henrissat B."/>
            <person name="Grigoriev I.V."/>
            <person name="Hibbett D.S."/>
            <person name="Martin F."/>
        </authorList>
    </citation>
    <scope>NUCLEOTIDE SEQUENCE [LARGE SCALE GENOMIC DNA]</scope>
    <source>
        <strain evidence="3">441</strain>
    </source>
</reference>
<protein>
    <recommendedName>
        <fullName evidence="1">Protein kinase domain-containing protein</fullName>
    </recommendedName>
</protein>
<organism evidence="2 3">
    <name type="scientific">Pisolithus microcarpus 441</name>
    <dbReference type="NCBI Taxonomy" id="765257"/>
    <lineage>
        <taxon>Eukaryota</taxon>
        <taxon>Fungi</taxon>
        <taxon>Dikarya</taxon>
        <taxon>Basidiomycota</taxon>
        <taxon>Agaricomycotina</taxon>
        <taxon>Agaricomycetes</taxon>
        <taxon>Agaricomycetidae</taxon>
        <taxon>Boletales</taxon>
        <taxon>Sclerodermatineae</taxon>
        <taxon>Pisolithaceae</taxon>
        <taxon>Pisolithus</taxon>
    </lineage>
</organism>
<evidence type="ECO:0000313" key="2">
    <source>
        <dbReference type="EMBL" id="KIK23196.1"/>
    </source>
</evidence>
<feature type="domain" description="Protein kinase" evidence="1">
    <location>
        <begin position="1"/>
        <end position="270"/>
    </location>
</feature>
<sequence length="310" mass="34401">MFRAADFILPSHTVLVKTAGSSTQHSPLPHECTVLDQLHGIPGIPQVVWTGIESELDVIIFEDPGKMLEDIFKSAGRRLSLDTVALLAEQLITCLQHIHSCSYIYSNFSPQNILVRPASPGQQANQIILFNFSPAELYRDPQTYAHIPFHHGLPSNQHLPPTAFSSMNYHQCNQLSRQDDLQPLAYLLVYLACGLLPWVDAKALSTHDILQCKQGTAISEVCSTLPSPFTTFLHYMHELPFMHKPNYSHILSLFQDLHVSATGSPSPPFLPTDVNPSDLSYWMDGALLAPATPQKHLCDAPIPSPTPVKR</sequence>
<reference evidence="2 3" key="1">
    <citation type="submission" date="2014-04" db="EMBL/GenBank/DDBJ databases">
        <authorList>
            <consortium name="DOE Joint Genome Institute"/>
            <person name="Kuo A."/>
            <person name="Kohler A."/>
            <person name="Costa M.D."/>
            <person name="Nagy L.G."/>
            <person name="Floudas D."/>
            <person name="Copeland A."/>
            <person name="Barry K.W."/>
            <person name="Cichocki N."/>
            <person name="Veneault-Fourrey C."/>
            <person name="LaButti K."/>
            <person name="Lindquist E.A."/>
            <person name="Lipzen A."/>
            <person name="Lundell T."/>
            <person name="Morin E."/>
            <person name="Murat C."/>
            <person name="Sun H."/>
            <person name="Tunlid A."/>
            <person name="Henrissat B."/>
            <person name="Grigoriev I.V."/>
            <person name="Hibbett D.S."/>
            <person name="Martin F."/>
            <person name="Nordberg H.P."/>
            <person name="Cantor M.N."/>
            <person name="Hua S.X."/>
        </authorList>
    </citation>
    <scope>NUCLEOTIDE SEQUENCE [LARGE SCALE GENOMIC DNA]</scope>
    <source>
        <strain evidence="2 3">441</strain>
    </source>
</reference>
<dbReference type="InterPro" id="IPR011009">
    <property type="entry name" value="Kinase-like_dom_sf"/>
</dbReference>
<dbReference type="OrthoDB" id="2640723at2759"/>
<dbReference type="InterPro" id="IPR000719">
    <property type="entry name" value="Prot_kinase_dom"/>
</dbReference>
<evidence type="ECO:0000313" key="3">
    <source>
        <dbReference type="Proteomes" id="UP000054018"/>
    </source>
</evidence>
<dbReference type="SUPFAM" id="SSF56112">
    <property type="entry name" value="Protein kinase-like (PK-like)"/>
    <property type="match status" value="1"/>
</dbReference>
<dbReference type="Gene3D" id="1.10.510.10">
    <property type="entry name" value="Transferase(Phosphotransferase) domain 1"/>
    <property type="match status" value="1"/>
</dbReference>
<dbReference type="STRING" id="765257.A0A0C9Z2C2"/>